<accession>A0A250JCB6</accession>
<protein>
    <recommendedName>
        <fullName evidence="1">DUF2169 domain-containing protein</fullName>
    </recommendedName>
</protein>
<dbReference type="EMBL" id="CP022098">
    <property type="protein sequence ID" value="ATB41051.1"/>
    <property type="molecule type" value="Genomic_DNA"/>
</dbReference>
<evidence type="ECO:0000259" key="1">
    <source>
        <dbReference type="Pfam" id="PF09937"/>
    </source>
</evidence>
<name>A0A250JCB6_9BACT</name>
<organism evidence="2 3">
    <name type="scientific">Cystobacter fuscus</name>
    <dbReference type="NCBI Taxonomy" id="43"/>
    <lineage>
        <taxon>Bacteria</taxon>
        <taxon>Pseudomonadati</taxon>
        <taxon>Myxococcota</taxon>
        <taxon>Myxococcia</taxon>
        <taxon>Myxococcales</taxon>
        <taxon>Cystobacterineae</taxon>
        <taxon>Archangiaceae</taxon>
        <taxon>Cystobacter</taxon>
    </lineage>
</organism>
<sequence length="334" mass="36887">MELLNRTPFAAERFVFLHEGLEMLLVVVKGTFTIHAQQDTTRVADEQEPVVTVDEYGGDPTTSSIRRATDVVPAKPATDVLLRGHAYTTQRSRTETLVAMQLGTIKKGVRVVGERVWSQTFGSSVMSDPLPFHRMELLWERAFGGTDASNPENVGRCEENPVGRGFRVRGSKLPVDGAMLPNLESLAHPIQSPGDHRPPSGFGPIAPSWRPRVSYAGTYDDTWRKDVYPFLPKDFDVRFHQCAPPDQILPGHVKGGEAVNVVGISETGQLRFTLPHIRPALAIRVGNHFEEPPLLCDTIIIAGERPAVILIWRASLIVQGRVPNVRTIEVKSLG</sequence>
<dbReference type="KEGG" id="cfus:CYFUS_006513"/>
<proteinExistence type="predicted"/>
<dbReference type="Proteomes" id="UP000217257">
    <property type="component" value="Chromosome"/>
</dbReference>
<gene>
    <name evidence="2" type="ORF">CYFUS_006513</name>
</gene>
<feature type="domain" description="DUF2169" evidence="1">
    <location>
        <begin position="20"/>
        <end position="313"/>
    </location>
</feature>
<dbReference type="InterPro" id="IPR018683">
    <property type="entry name" value="DUF2169"/>
</dbReference>
<dbReference type="AlphaFoldDB" id="A0A250JCB6"/>
<dbReference type="Pfam" id="PF09937">
    <property type="entry name" value="DUF2169"/>
    <property type="match status" value="1"/>
</dbReference>
<dbReference type="RefSeq" id="WP_095988830.1">
    <property type="nucleotide sequence ID" value="NZ_CP022098.1"/>
</dbReference>
<reference evidence="2 3" key="1">
    <citation type="submission" date="2017-06" db="EMBL/GenBank/DDBJ databases">
        <title>Sequencing and comparative analysis of myxobacterial genomes.</title>
        <authorList>
            <person name="Rupp O."/>
            <person name="Goesmann A."/>
            <person name="Sogaard-Andersen L."/>
        </authorList>
    </citation>
    <scope>NUCLEOTIDE SEQUENCE [LARGE SCALE GENOMIC DNA]</scope>
    <source>
        <strain evidence="2 3">DSM 52655</strain>
    </source>
</reference>
<evidence type="ECO:0000313" key="3">
    <source>
        <dbReference type="Proteomes" id="UP000217257"/>
    </source>
</evidence>
<evidence type="ECO:0000313" key="2">
    <source>
        <dbReference type="EMBL" id="ATB41051.1"/>
    </source>
</evidence>